<keyword evidence="2" id="KW-1185">Reference proteome</keyword>
<proteinExistence type="predicted"/>
<dbReference type="Proteomes" id="UP000215914">
    <property type="component" value="Chromosome 4"/>
</dbReference>
<organism evidence="1 2">
    <name type="scientific">Helianthus annuus</name>
    <name type="common">Common sunflower</name>
    <dbReference type="NCBI Taxonomy" id="4232"/>
    <lineage>
        <taxon>Eukaryota</taxon>
        <taxon>Viridiplantae</taxon>
        <taxon>Streptophyta</taxon>
        <taxon>Embryophyta</taxon>
        <taxon>Tracheophyta</taxon>
        <taxon>Spermatophyta</taxon>
        <taxon>Magnoliopsida</taxon>
        <taxon>eudicotyledons</taxon>
        <taxon>Gunneridae</taxon>
        <taxon>Pentapetalae</taxon>
        <taxon>asterids</taxon>
        <taxon>campanulids</taxon>
        <taxon>Asterales</taxon>
        <taxon>Asteraceae</taxon>
        <taxon>Asteroideae</taxon>
        <taxon>Heliantheae alliance</taxon>
        <taxon>Heliantheae</taxon>
        <taxon>Helianthus</taxon>
    </lineage>
</organism>
<gene>
    <name evidence="1" type="ORF">HannXRQ_Chr04g0099491</name>
</gene>
<evidence type="ECO:0000313" key="1">
    <source>
        <dbReference type="EMBL" id="OTG27391.1"/>
    </source>
</evidence>
<name>A0A251UYH6_HELAN</name>
<evidence type="ECO:0000313" key="2">
    <source>
        <dbReference type="Proteomes" id="UP000215914"/>
    </source>
</evidence>
<sequence>MAFHFLIPLFLPSHPPPPLQILLIFNESSSICSSQDLPPPHFNVIINGLKISSTVSSEDPIA</sequence>
<reference evidence="2" key="1">
    <citation type="journal article" date="2017" name="Nature">
        <title>The sunflower genome provides insights into oil metabolism, flowering and Asterid evolution.</title>
        <authorList>
            <person name="Badouin H."/>
            <person name="Gouzy J."/>
            <person name="Grassa C.J."/>
            <person name="Murat F."/>
            <person name="Staton S.E."/>
            <person name="Cottret L."/>
            <person name="Lelandais-Briere C."/>
            <person name="Owens G.L."/>
            <person name="Carrere S."/>
            <person name="Mayjonade B."/>
            <person name="Legrand L."/>
            <person name="Gill N."/>
            <person name="Kane N.C."/>
            <person name="Bowers J.E."/>
            <person name="Hubner S."/>
            <person name="Bellec A."/>
            <person name="Berard A."/>
            <person name="Berges H."/>
            <person name="Blanchet N."/>
            <person name="Boniface M.C."/>
            <person name="Brunel D."/>
            <person name="Catrice O."/>
            <person name="Chaidir N."/>
            <person name="Claudel C."/>
            <person name="Donnadieu C."/>
            <person name="Faraut T."/>
            <person name="Fievet G."/>
            <person name="Helmstetter N."/>
            <person name="King M."/>
            <person name="Knapp S.J."/>
            <person name="Lai Z."/>
            <person name="Le Paslier M.C."/>
            <person name="Lippi Y."/>
            <person name="Lorenzon L."/>
            <person name="Mandel J.R."/>
            <person name="Marage G."/>
            <person name="Marchand G."/>
            <person name="Marquand E."/>
            <person name="Bret-Mestries E."/>
            <person name="Morien E."/>
            <person name="Nambeesan S."/>
            <person name="Nguyen T."/>
            <person name="Pegot-Espagnet P."/>
            <person name="Pouilly N."/>
            <person name="Raftis F."/>
            <person name="Sallet E."/>
            <person name="Schiex T."/>
            <person name="Thomas J."/>
            <person name="Vandecasteele C."/>
            <person name="Vares D."/>
            <person name="Vear F."/>
            <person name="Vautrin S."/>
            <person name="Crespi M."/>
            <person name="Mangin B."/>
            <person name="Burke J.M."/>
            <person name="Salse J."/>
            <person name="Munos S."/>
            <person name="Vincourt P."/>
            <person name="Rieseberg L.H."/>
            <person name="Langlade N.B."/>
        </authorList>
    </citation>
    <scope>NUCLEOTIDE SEQUENCE [LARGE SCALE GENOMIC DNA]</scope>
    <source>
        <strain evidence="2">cv. SF193</strain>
    </source>
</reference>
<accession>A0A251UYH6</accession>
<dbReference type="InParanoid" id="A0A251UYH6"/>
<dbReference type="AlphaFoldDB" id="A0A251UYH6"/>
<dbReference type="EMBL" id="CM007893">
    <property type="protein sequence ID" value="OTG27391.1"/>
    <property type="molecule type" value="Genomic_DNA"/>
</dbReference>
<protein>
    <submittedName>
        <fullName evidence="1">Uncharacterized protein</fullName>
    </submittedName>
</protein>